<keyword evidence="4" id="KW-1185">Reference proteome</keyword>
<sequence>MKYKVISAAMVIAPLFLSTGFATTVQACPSKAPVAVHKVVRKAAPKPVRKTVVKPINKSKHKVAPKVGHKAAPKPITQVQHR</sequence>
<name>A0ABS8N9R5_9CLOT</name>
<dbReference type="PROSITE" id="PS51257">
    <property type="entry name" value="PROKAR_LIPOPROTEIN"/>
    <property type="match status" value="1"/>
</dbReference>
<feature type="chain" id="PRO_5046505082" evidence="2">
    <location>
        <begin position="28"/>
        <end position="82"/>
    </location>
</feature>
<dbReference type="RefSeq" id="WP_229982066.1">
    <property type="nucleotide sequence ID" value="NZ_JAJJPB010000035.1"/>
</dbReference>
<evidence type="ECO:0000256" key="2">
    <source>
        <dbReference type="SAM" id="SignalP"/>
    </source>
</evidence>
<feature type="compositionally biased region" description="Basic residues" evidence="1">
    <location>
        <begin position="56"/>
        <end position="72"/>
    </location>
</feature>
<gene>
    <name evidence="3" type="ORF">LN736_17020</name>
</gene>
<organism evidence="3 4">
    <name type="scientific">Clostridium aromativorans</name>
    <dbReference type="NCBI Taxonomy" id="2836848"/>
    <lineage>
        <taxon>Bacteria</taxon>
        <taxon>Bacillati</taxon>
        <taxon>Bacillota</taxon>
        <taxon>Clostridia</taxon>
        <taxon>Eubacteriales</taxon>
        <taxon>Clostridiaceae</taxon>
        <taxon>Clostridium</taxon>
    </lineage>
</organism>
<evidence type="ECO:0000313" key="4">
    <source>
        <dbReference type="Proteomes" id="UP001165422"/>
    </source>
</evidence>
<feature type="region of interest" description="Disordered" evidence="1">
    <location>
        <begin position="56"/>
        <end position="82"/>
    </location>
</feature>
<dbReference type="EMBL" id="JAJJPB010000035">
    <property type="protein sequence ID" value="MCC9296548.1"/>
    <property type="molecule type" value="Genomic_DNA"/>
</dbReference>
<comment type="caution">
    <text evidence="3">The sequence shown here is derived from an EMBL/GenBank/DDBJ whole genome shotgun (WGS) entry which is preliminary data.</text>
</comment>
<evidence type="ECO:0000313" key="3">
    <source>
        <dbReference type="EMBL" id="MCC9296548.1"/>
    </source>
</evidence>
<accession>A0ABS8N9R5</accession>
<proteinExistence type="predicted"/>
<feature type="signal peptide" evidence="2">
    <location>
        <begin position="1"/>
        <end position="27"/>
    </location>
</feature>
<reference evidence="3" key="1">
    <citation type="submission" date="2021-11" db="EMBL/GenBank/DDBJ databases">
        <authorList>
            <person name="Qingchun L."/>
            <person name="Dong Z."/>
            <person name="Zongwei Q."/>
            <person name="Jia Z."/>
            <person name="Duotao L."/>
        </authorList>
    </citation>
    <scope>NUCLEOTIDE SEQUENCE</scope>
    <source>
        <strain evidence="3">WLY-B-L2</strain>
    </source>
</reference>
<protein>
    <submittedName>
        <fullName evidence="3">Uncharacterized protein</fullName>
    </submittedName>
</protein>
<evidence type="ECO:0000256" key="1">
    <source>
        <dbReference type="SAM" id="MobiDB-lite"/>
    </source>
</evidence>
<keyword evidence="2" id="KW-0732">Signal</keyword>
<dbReference type="Proteomes" id="UP001165422">
    <property type="component" value="Unassembled WGS sequence"/>
</dbReference>